<feature type="compositionally biased region" description="Polar residues" evidence="1">
    <location>
        <begin position="7"/>
        <end position="20"/>
    </location>
</feature>
<name>A0A6A5ZWS5_9PLEO</name>
<evidence type="ECO:0000256" key="1">
    <source>
        <dbReference type="SAM" id="MobiDB-lite"/>
    </source>
</evidence>
<feature type="region of interest" description="Disordered" evidence="1">
    <location>
        <begin position="124"/>
        <end position="276"/>
    </location>
</feature>
<gene>
    <name evidence="2" type="ORF">P153DRAFT_435636</name>
</gene>
<protein>
    <submittedName>
        <fullName evidence="2">Uncharacterized protein</fullName>
    </submittedName>
</protein>
<sequence>MADRAQTPPSQTPSAGSTITPIPATPGSRRPFRPRTPGGPISSPIPPRMSSPFPPRTPGGATTPGGTITACSLNASDFATVKVHTAKCSECDKRNMDTMRRCPGCTFQVCKPCYDRRQREGRNLAHGNMQGPATPMTGGGASIVKRRKPASVVVTPGVVGTPGRMGASRREVQENDETVVSEEGDKPASIPKKRAAKPKKKDSSSDESSGDEFVLEGDSPTPGKRRRTLGSTPTATSIRPSRKQPDNSAPLQYIRSPPTSAPTDTAFSTSFGTRPSTLDHDILMQAVGVNTPENPYQQHLLSRQNPVISNPVIAIPDIVKRGFKPRPRATEALKTIHEQAVAKSEAAHHVAPSSPPSQTIRSLLASEVVRYYQDTPLDDDEKDELLSTVKEAARKWAVRLYNSLPATALKHVTRGLDMRLEHIEEAQRIELDVLIGDVAAGKMTELLGDNWATCSGPSILTKTNSASS</sequence>
<feature type="compositionally biased region" description="Low complexity" evidence="1">
    <location>
        <begin position="152"/>
        <end position="162"/>
    </location>
</feature>
<feature type="region of interest" description="Disordered" evidence="1">
    <location>
        <begin position="1"/>
        <end position="66"/>
    </location>
</feature>
<reference evidence="2" key="1">
    <citation type="journal article" date="2020" name="Stud. Mycol.">
        <title>101 Dothideomycetes genomes: a test case for predicting lifestyles and emergence of pathogens.</title>
        <authorList>
            <person name="Haridas S."/>
            <person name="Albert R."/>
            <person name="Binder M."/>
            <person name="Bloem J."/>
            <person name="Labutti K."/>
            <person name="Salamov A."/>
            <person name="Andreopoulos B."/>
            <person name="Baker S."/>
            <person name="Barry K."/>
            <person name="Bills G."/>
            <person name="Bluhm B."/>
            <person name="Cannon C."/>
            <person name="Castanera R."/>
            <person name="Culley D."/>
            <person name="Daum C."/>
            <person name="Ezra D."/>
            <person name="Gonzalez J."/>
            <person name="Henrissat B."/>
            <person name="Kuo A."/>
            <person name="Liang C."/>
            <person name="Lipzen A."/>
            <person name="Lutzoni F."/>
            <person name="Magnuson J."/>
            <person name="Mondo S."/>
            <person name="Nolan M."/>
            <person name="Ohm R."/>
            <person name="Pangilinan J."/>
            <person name="Park H.-J."/>
            <person name="Ramirez L."/>
            <person name="Alfaro M."/>
            <person name="Sun H."/>
            <person name="Tritt A."/>
            <person name="Yoshinaga Y."/>
            <person name="Zwiers L.-H."/>
            <person name="Turgeon B."/>
            <person name="Goodwin S."/>
            <person name="Spatafora J."/>
            <person name="Crous P."/>
            <person name="Grigoriev I."/>
        </authorList>
    </citation>
    <scope>NUCLEOTIDE SEQUENCE</scope>
    <source>
        <strain evidence="2">CBS 119687</strain>
    </source>
</reference>
<dbReference type="AlphaFoldDB" id="A0A6A5ZWS5"/>
<feature type="compositionally biased region" description="Polar residues" evidence="1">
    <location>
        <begin position="229"/>
        <end position="239"/>
    </location>
</feature>
<evidence type="ECO:0000313" key="2">
    <source>
        <dbReference type="EMBL" id="KAF2124030.1"/>
    </source>
</evidence>
<evidence type="ECO:0000313" key="3">
    <source>
        <dbReference type="Proteomes" id="UP000799771"/>
    </source>
</evidence>
<dbReference type="EMBL" id="ML977521">
    <property type="protein sequence ID" value="KAF2124030.1"/>
    <property type="molecule type" value="Genomic_DNA"/>
</dbReference>
<organism evidence="2 3">
    <name type="scientific">Dothidotthia symphoricarpi CBS 119687</name>
    <dbReference type="NCBI Taxonomy" id="1392245"/>
    <lineage>
        <taxon>Eukaryota</taxon>
        <taxon>Fungi</taxon>
        <taxon>Dikarya</taxon>
        <taxon>Ascomycota</taxon>
        <taxon>Pezizomycotina</taxon>
        <taxon>Dothideomycetes</taxon>
        <taxon>Pleosporomycetidae</taxon>
        <taxon>Pleosporales</taxon>
        <taxon>Dothidotthiaceae</taxon>
        <taxon>Dothidotthia</taxon>
    </lineage>
</organism>
<accession>A0A6A5ZWS5</accession>
<dbReference type="GeneID" id="54413595"/>
<proteinExistence type="predicted"/>
<dbReference type="RefSeq" id="XP_033518423.1">
    <property type="nucleotide sequence ID" value="XM_033673163.1"/>
</dbReference>
<dbReference type="Proteomes" id="UP000799771">
    <property type="component" value="Unassembled WGS sequence"/>
</dbReference>
<feature type="compositionally biased region" description="Pro residues" evidence="1">
    <location>
        <begin position="43"/>
        <end position="57"/>
    </location>
</feature>
<feature type="compositionally biased region" description="Basic residues" evidence="1">
    <location>
        <begin position="191"/>
        <end position="200"/>
    </location>
</feature>
<feature type="compositionally biased region" description="Polar residues" evidence="1">
    <location>
        <begin position="257"/>
        <end position="276"/>
    </location>
</feature>
<dbReference type="OrthoDB" id="4755622at2759"/>
<keyword evidence="3" id="KW-1185">Reference proteome</keyword>